<name>A0A5A9PMP2_9TELE</name>
<dbReference type="AlphaFoldDB" id="A0A5A9PMP2"/>
<dbReference type="Proteomes" id="UP000324632">
    <property type="component" value="Chromosome 3"/>
</dbReference>
<dbReference type="EMBL" id="SOYY01000003">
    <property type="protein sequence ID" value="KAA0723065.1"/>
    <property type="molecule type" value="Genomic_DNA"/>
</dbReference>
<sequence length="142" mass="15682">MAVVLSGTKKGVISKVDAGVEKIMMDLRIFRNFEGTNDILRLFVALNSFQNAGIQLKSMQKALYNPFGNAAMLAVRHAWGQVEQGKVHPELNHSGELGHQRVMEDVKFFRSETSKQIFKNLRAVSAAMVENGGVVSPHPLGF</sequence>
<organism evidence="1 2">
    <name type="scientific">Triplophysa tibetana</name>
    <dbReference type="NCBI Taxonomy" id="1572043"/>
    <lineage>
        <taxon>Eukaryota</taxon>
        <taxon>Metazoa</taxon>
        <taxon>Chordata</taxon>
        <taxon>Craniata</taxon>
        <taxon>Vertebrata</taxon>
        <taxon>Euteleostomi</taxon>
        <taxon>Actinopterygii</taxon>
        <taxon>Neopterygii</taxon>
        <taxon>Teleostei</taxon>
        <taxon>Ostariophysi</taxon>
        <taxon>Cypriniformes</taxon>
        <taxon>Nemacheilidae</taxon>
        <taxon>Triplophysa</taxon>
    </lineage>
</organism>
<dbReference type="Gene3D" id="1.20.140.10">
    <property type="entry name" value="Butyryl-CoA Dehydrogenase, subunit A, domain 3"/>
    <property type="match status" value="1"/>
</dbReference>
<gene>
    <name evidence="1" type="ORF">E1301_Tti005183</name>
</gene>
<accession>A0A5A9PMP2</accession>
<protein>
    <submittedName>
        <fullName evidence="1">Very long-chain specific acyl-CoA dehydrogenase, mitochondrial</fullName>
    </submittedName>
</protein>
<reference evidence="1 2" key="1">
    <citation type="journal article" date="2019" name="Mol. Ecol. Resour.">
        <title>Chromosome-level genome assembly of Triplophysa tibetana, a fish adapted to the harsh high-altitude environment of the Tibetan Plateau.</title>
        <authorList>
            <person name="Yang X."/>
            <person name="Liu H."/>
            <person name="Ma Z."/>
            <person name="Zou Y."/>
            <person name="Zou M."/>
            <person name="Mao Y."/>
            <person name="Li X."/>
            <person name="Wang H."/>
            <person name="Chen T."/>
            <person name="Wang W."/>
            <person name="Yang R."/>
        </authorList>
    </citation>
    <scope>NUCLEOTIDE SEQUENCE [LARGE SCALE GENOMIC DNA]</scope>
    <source>
        <strain evidence="1">TTIB1903HZAU</strain>
        <tissue evidence="1">Muscle</tissue>
    </source>
</reference>
<keyword evidence="2" id="KW-1185">Reference proteome</keyword>
<dbReference type="GO" id="GO:0016627">
    <property type="term" value="F:oxidoreductase activity, acting on the CH-CH group of donors"/>
    <property type="evidence" value="ECO:0007669"/>
    <property type="project" value="InterPro"/>
</dbReference>
<dbReference type="SUPFAM" id="SSF47203">
    <property type="entry name" value="Acyl-CoA dehydrogenase C-terminal domain-like"/>
    <property type="match status" value="1"/>
</dbReference>
<dbReference type="InterPro" id="IPR036250">
    <property type="entry name" value="AcylCo_DH-like_C"/>
</dbReference>
<evidence type="ECO:0000313" key="2">
    <source>
        <dbReference type="Proteomes" id="UP000324632"/>
    </source>
</evidence>
<comment type="caution">
    <text evidence="1">The sequence shown here is derived from an EMBL/GenBank/DDBJ whole genome shotgun (WGS) entry which is preliminary data.</text>
</comment>
<proteinExistence type="predicted"/>
<evidence type="ECO:0000313" key="1">
    <source>
        <dbReference type="EMBL" id="KAA0723065.1"/>
    </source>
</evidence>